<evidence type="ECO:0000313" key="3">
    <source>
        <dbReference type="Proteomes" id="UP001058974"/>
    </source>
</evidence>
<comment type="caution">
    <text evidence="2">The sequence shown here is derived from an EMBL/GenBank/DDBJ whole genome shotgun (WGS) entry which is preliminary data.</text>
</comment>
<dbReference type="PANTHER" id="PTHR46033">
    <property type="entry name" value="PROTEIN MAIN-LIKE 2"/>
    <property type="match status" value="1"/>
</dbReference>
<dbReference type="Proteomes" id="UP001058974">
    <property type="component" value="Chromosome 4"/>
</dbReference>
<sequence length="202" mass="23054">MFLFLTHLPIIGRPIVPINNRDPHAFNRLFSESPSLLSLVKLRNICCDTNRNDDDRIKAVLLMIVTCLIAPNGNGQNCNTSYVQFIEKLDEVNSYAWGAAMLAYLYQGMKGWKTDDKAIDGFTWLIMGFFFSHFRGLYSIFNITVEENQALDKPKLAYLIESLERIGANHLKKANSALQLKLNLVHDLLRTEEVSFLQTIII</sequence>
<proteinExistence type="predicted"/>
<protein>
    <recommendedName>
        <fullName evidence="1">Aminotransferase-like plant mobile domain-containing protein</fullName>
    </recommendedName>
</protein>
<reference evidence="2 3" key="1">
    <citation type="journal article" date="2022" name="Nat. Genet.">
        <title>Improved pea reference genome and pan-genome highlight genomic features and evolutionary characteristics.</title>
        <authorList>
            <person name="Yang T."/>
            <person name="Liu R."/>
            <person name="Luo Y."/>
            <person name="Hu S."/>
            <person name="Wang D."/>
            <person name="Wang C."/>
            <person name="Pandey M.K."/>
            <person name="Ge S."/>
            <person name="Xu Q."/>
            <person name="Li N."/>
            <person name="Li G."/>
            <person name="Huang Y."/>
            <person name="Saxena R.K."/>
            <person name="Ji Y."/>
            <person name="Li M."/>
            <person name="Yan X."/>
            <person name="He Y."/>
            <person name="Liu Y."/>
            <person name="Wang X."/>
            <person name="Xiang C."/>
            <person name="Varshney R.K."/>
            <person name="Ding H."/>
            <person name="Gao S."/>
            <person name="Zong X."/>
        </authorList>
    </citation>
    <scope>NUCLEOTIDE SEQUENCE [LARGE SCALE GENOMIC DNA]</scope>
    <source>
        <strain evidence="2 3">cv. Zhongwan 6</strain>
    </source>
</reference>
<dbReference type="EMBL" id="JAMSHJ010000004">
    <property type="protein sequence ID" value="KAI5422481.1"/>
    <property type="molecule type" value="Genomic_DNA"/>
</dbReference>
<gene>
    <name evidence="2" type="ORF">KIW84_045790</name>
</gene>
<organism evidence="2 3">
    <name type="scientific">Pisum sativum</name>
    <name type="common">Garden pea</name>
    <name type="synonym">Lathyrus oleraceus</name>
    <dbReference type="NCBI Taxonomy" id="3888"/>
    <lineage>
        <taxon>Eukaryota</taxon>
        <taxon>Viridiplantae</taxon>
        <taxon>Streptophyta</taxon>
        <taxon>Embryophyta</taxon>
        <taxon>Tracheophyta</taxon>
        <taxon>Spermatophyta</taxon>
        <taxon>Magnoliopsida</taxon>
        <taxon>eudicotyledons</taxon>
        <taxon>Gunneridae</taxon>
        <taxon>Pentapetalae</taxon>
        <taxon>rosids</taxon>
        <taxon>fabids</taxon>
        <taxon>Fabales</taxon>
        <taxon>Fabaceae</taxon>
        <taxon>Papilionoideae</taxon>
        <taxon>50 kb inversion clade</taxon>
        <taxon>NPAAA clade</taxon>
        <taxon>Hologalegina</taxon>
        <taxon>IRL clade</taxon>
        <taxon>Fabeae</taxon>
        <taxon>Lathyrus</taxon>
    </lineage>
</organism>
<dbReference type="PANTHER" id="PTHR46033:SF17">
    <property type="entry name" value="AMINOTRANSFERASE-LIKE PLANT MOBILE DOMAIN-CONTAINING PROTEIN"/>
    <property type="match status" value="1"/>
</dbReference>
<dbReference type="Pfam" id="PF10536">
    <property type="entry name" value="PMD"/>
    <property type="match status" value="1"/>
</dbReference>
<dbReference type="GO" id="GO:0010073">
    <property type="term" value="P:meristem maintenance"/>
    <property type="evidence" value="ECO:0007669"/>
    <property type="project" value="InterPro"/>
</dbReference>
<evidence type="ECO:0000313" key="2">
    <source>
        <dbReference type="EMBL" id="KAI5422481.1"/>
    </source>
</evidence>
<accession>A0A9D5AX73</accession>
<evidence type="ECO:0000259" key="1">
    <source>
        <dbReference type="Pfam" id="PF10536"/>
    </source>
</evidence>
<dbReference type="AlphaFoldDB" id="A0A9D5AX73"/>
<dbReference type="InterPro" id="IPR019557">
    <property type="entry name" value="AminoTfrase-like_pln_mobile"/>
</dbReference>
<name>A0A9D5AX73_PEA</name>
<dbReference type="InterPro" id="IPR044824">
    <property type="entry name" value="MAIN-like"/>
</dbReference>
<dbReference type="Gramene" id="Psat04G0579000-T2">
    <property type="protein sequence ID" value="KAI5422481.1"/>
    <property type="gene ID" value="KIW84_045790"/>
</dbReference>
<keyword evidence="3" id="KW-1185">Reference proteome</keyword>
<feature type="domain" description="Aminotransferase-like plant mobile" evidence="1">
    <location>
        <begin position="7"/>
        <end position="139"/>
    </location>
</feature>